<reference evidence="12 13" key="1">
    <citation type="submission" date="2015-07" db="EMBL/GenBank/DDBJ databases">
        <title>Comparative genomics of the Sigatoka disease complex on banana suggests a link between parallel evolutionary changes in Pseudocercospora fijiensis and Pseudocercospora eumusae and increased virulence on the banana host.</title>
        <authorList>
            <person name="Chang T.-C."/>
            <person name="Salvucci A."/>
            <person name="Crous P.W."/>
            <person name="Stergiopoulos I."/>
        </authorList>
    </citation>
    <scope>NUCLEOTIDE SEQUENCE [LARGE SCALE GENOMIC DNA]</scope>
    <source>
        <strain evidence="12 13">CBS 114824</strain>
    </source>
</reference>
<evidence type="ECO:0000256" key="7">
    <source>
        <dbReference type="ARBA" id="ARBA00022989"/>
    </source>
</evidence>
<dbReference type="GO" id="GO:0006078">
    <property type="term" value="P:(1-&gt;6)-beta-D-glucan biosynthetic process"/>
    <property type="evidence" value="ECO:0007669"/>
    <property type="project" value="TreeGrafter"/>
</dbReference>
<evidence type="ECO:0000256" key="6">
    <source>
        <dbReference type="ARBA" id="ARBA00022824"/>
    </source>
</evidence>
<dbReference type="Proteomes" id="UP000070133">
    <property type="component" value="Unassembled WGS sequence"/>
</dbReference>
<feature type="transmembrane region" description="Helical" evidence="10">
    <location>
        <begin position="262"/>
        <end position="281"/>
    </location>
</feature>
<organism evidence="12 13">
    <name type="scientific">Pseudocercospora eumusae</name>
    <dbReference type="NCBI Taxonomy" id="321146"/>
    <lineage>
        <taxon>Eukaryota</taxon>
        <taxon>Fungi</taxon>
        <taxon>Dikarya</taxon>
        <taxon>Ascomycota</taxon>
        <taxon>Pezizomycotina</taxon>
        <taxon>Dothideomycetes</taxon>
        <taxon>Dothideomycetidae</taxon>
        <taxon>Mycosphaerellales</taxon>
        <taxon>Mycosphaerellaceae</taxon>
        <taxon>Pseudocercospora</taxon>
    </lineage>
</organism>
<evidence type="ECO:0000256" key="8">
    <source>
        <dbReference type="ARBA" id="ARBA00023136"/>
    </source>
</evidence>
<comment type="subcellular location">
    <subcellularLocation>
        <location evidence="1">Endoplasmic reticulum membrane</location>
        <topology evidence="1">Single-pass type I membrane protein</topology>
    </subcellularLocation>
</comment>
<evidence type="ECO:0000259" key="11">
    <source>
        <dbReference type="Pfam" id="PF20520"/>
    </source>
</evidence>
<dbReference type="PANTHER" id="PTHR28285">
    <property type="entry name" value="PROTEIN BIG1"/>
    <property type="match status" value="1"/>
</dbReference>
<sequence>MALSLQLGFPNEIHAESKNGWTHKYALSRSSLESDSISDTLPPEEPNEETSLIFKQNSAKTPQTDSGAPTTLPSFAQLTIPMPSPSAEPTTVPAFVEPRLPTFAEPRTVPAFSELVISIRDSPPPLVHLRHLDDSTARDQVLPALADPSLLTSGLAPRPSLQANPPGTVAQNNRELPTFLKDHHQRPFDIHPQKPLDSHPQKPFDLHPQWPFENQDLNDATIQGMRLRDEGRTMPTTPMRRVCRRSMDPLCNCARGGPARHYSSFGFGLIGFIILVFALLAHRFNSDSRVFVFIDIFLVRRKNFFSDTFFFRTCLIEALKVAFALVAIYKGILLLEFLVNSLDMLFDFLLLLFSELISGQRLFHAWHFVRSLHTALLSLIFSSFSRFIATSLAWSFRACLRLEKPVKYSCRASGSKSRSSRNFGRCASQLGEASALAENVTSSFIPDREATRSRYSTTTPSHKMRLQRSIALLAAASSTYALSDSSPFFLLSTEKSQSIPSDQFATASHLEDNLIAALSKCDSNLYFFVTYPGLHSQDLSSNDAMPELQKRLKNSDYKSTVQIPEVIGITDIARVAHSVSQNCRIEEYALKDGMPEHKKKAIFGPMTFPPLTSDSDARREAVQSQDWLFSSQIKDLIANHTKHTIVLAGAPRTAEEQKNLEWEQENEPPFERNMHTDLKRDLETGFKRQAKKSDNPQDELPLFEKYQFLSPGIFMGLVVFLLLFVILYVGITAIAGLEVSYMSFSKEMGPNAQKKQQ</sequence>
<evidence type="ECO:0000313" key="12">
    <source>
        <dbReference type="EMBL" id="KXS95038.1"/>
    </source>
</evidence>
<evidence type="ECO:0000256" key="2">
    <source>
        <dbReference type="ARBA" id="ARBA00008203"/>
    </source>
</evidence>
<dbReference type="EMBL" id="LFZN01000238">
    <property type="protein sequence ID" value="KXS95038.1"/>
    <property type="molecule type" value="Genomic_DNA"/>
</dbReference>
<dbReference type="GO" id="GO:0009272">
    <property type="term" value="P:fungal-type cell wall biogenesis"/>
    <property type="evidence" value="ECO:0007669"/>
    <property type="project" value="TreeGrafter"/>
</dbReference>
<comment type="similarity">
    <text evidence="2">Belongs to the BIG1 family.</text>
</comment>
<keyword evidence="4 10" id="KW-0812">Transmembrane</keyword>
<keyword evidence="13" id="KW-1185">Reference proteome</keyword>
<dbReference type="InterPro" id="IPR046756">
    <property type="entry name" value="VAS1/VOA1_TM"/>
</dbReference>
<keyword evidence="9" id="KW-0961">Cell wall biogenesis/degradation</keyword>
<feature type="transmembrane region" description="Helical" evidence="10">
    <location>
        <begin position="713"/>
        <end position="737"/>
    </location>
</feature>
<dbReference type="OrthoDB" id="9985059at2759"/>
<keyword evidence="6" id="KW-0256">Endoplasmic reticulum</keyword>
<evidence type="ECO:0000256" key="5">
    <source>
        <dbReference type="ARBA" id="ARBA00022729"/>
    </source>
</evidence>
<evidence type="ECO:0000256" key="4">
    <source>
        <dbReference type="ARBA" id="ARBA00022692"/>
    </source>
</evidence>
<dbReference type="STRING" id="321146.A0A139GY27"/>
<evidence type="ECO:0000256" key="9">
    <source>
        <dbReference type="ARBA" id="ARBA00023316"/>
    </source>
</evidence>
<accession>A0A139GY27</accession>
<feature type="domain" description="V-type proton ATPase subunit S1/VOA1 transmembrane" evidence="11">
    <location>
        <begin position="707"/>
        <end position="746"/>
    </location>
</feature>
<evidence type="ECO:0000256" key="3">
    <source>
        <dbReference type="ARBA" id="ARBA00022089"/>
    </source>
</evidence>
<name>A0A139GY27_9PEZI</name>
<dbReference type="AlphaFoldDB" id="A0A139GY27"/>
<dbReference type="PANTHER" id="PTHR28285:SF1">
    <property type="entry name" value="PROTEIN BIG1"/>
    <property type="match status" value="1"/>
</dbReference>
<keyword evidence="7 10" id="KW-1133">Transmembrane helix</keyword>
<dbReference type="GO" id="GO:0071555">
    <property type="term" value="P:cell wall organization"/>
    <property type="evidence" value="ECO:0007669"/>
    <property type="project" value="UniProtKB-KW"/>
</dbReference>
<protein>
    <recommendedName>
        <fullName evidence="3">Protein BIG1</fullName>
    </recommendedName>
</protein>
<feature type="transmembrane region" description="Helical" evidence="10">
    <location>
        <begin position="309"/>
        <end position="332"/>
    </location>
</feature>
<evidence type="ECO:0000256" key="1">
    <source>
        <dbReference type="ARBA" id="ARBA00004115"/>
    </source>
</evidence>
<evidence type="ECO:0000313" key="13">
    <source>
        <dbReference type="Proteomes" id="UP000070133"/>
    </source>
</evidence>
<dbReference type="Pfam" id="PF20520">
    <property type="entry name" value="Ac45-VOA1_TM"/>
    <property type="match status" value="1"/>
</dbReference>
<dbReference type="GO" id="GO:0005789">
    <property type="term" value="C:endoplasmic reticulum membrane"/>
    <property type="evidence" value="ECO:0007669"/>
    <property type="project" value="UniProtKB-SubCell"/>
</dbReference>
<comment type="caution">
    <text evidence="12">The sequence shown here is derived from an EMBL/GenBank/DDBJ whole genome shotgun (WGS) entry which is preliminary data.</text>
</comment>
<dbReference type="InterPro" id="IPR037654">
    <property type="entry name" value="Big1"/>
</dbReference>
<keyword evidence="8 10" id="KW-0472">Membrane</keyword>
<gene>
    <name evidence="12" type="ORF">AC578_140</name>
</gene>
<proteinExistence type="inferred from homology"/>
<evidence type="ECO:0000256" key="10">
    <source>
        <dbReference type="SAM" id="Phobius"/>
    </source>
</evidence>
<keyword evidence="5" id="KW-0732">Signal</keyword>